<feature type="transmembrane region" description="Helical" evidence="14">
    <location>
        <begin position="124"/>
        <end position="143"/>
    </location>
</feature>
<dbReference type="Gene3D" id="3.60.40.10">
    <property type="entry name" value="PPM-type phosphatase domain"/>
    <property type="match status" value="1"/>
</dbReference>
<dbReference type="Pfam" id="PF00520">
    <property type="entry name" value="Ion_trans"/>
    <property type="match status" value="1"/>
</dbReference>
<feature type="domain" description="PPM-type phosphatase" evidence="15">
    <location>
        <begin position="231"/>
        <end position="501"/>
    </location>
</feature>
<dbReference type="PROSITE" id="PS51746">
    <property type="entry name" value="PPM_2"/>
    <property type="match status" value="1"/>
</dbReference>
<evidence type="ECO:0000256" key="3">
    <source>
        <dbReference type="ARBA" id="ARBA00022448"/>
    </source>
</evidence>
<evidence type="ECO:0000256" key="4">
    <source>
        <dbReference type="ARBA" id="ARBA00022475"/>
    </source>
</evidence>
<organism evidence="16 17">
    <name type="scientific">Polyodon spathula</name>
    <name type="common">North American paddlefish</name>
    <name type="synonym">Squalus spathula</name>
    <dbReference type="NCBI Taxonomy" id="7913"/>
    <lineage>
        <taxon>Eukaryota</taxon>
        <taxon>Metazoa</taxon>
        <taxon>Chordata</taxon>
        <taxon>Craniata</taxon>
        <taxon>Vertebrata</taxon>
        <taxon>Euteleostomi</taxon>
        <taxon>Actinopterygii</taxon>
        <taxon>Chondrostei</taxon>
        <taxon>Acipenseriformes</taxon>
        <taxon>Polyodontidae</taxon>
        <taxon>Polyodon</taxon>
    </lineage>
</organism>
<evidence type="ECO:0000256" key="9">
    <source>
        <dbReference type="ARBA" id="ARBA00023065"/>
    </source>
</evidence>
<feature type="coiled-coil region" evidence="13">
    <location>
        <begin position="173"/>
        <end position="200"/>
    </location>
</feature>
<keyword evidence="4" id="KW-1003">Cell membrane</keyword>
<keyword evidence="3" id="KW-0813">Transport</keyword>
<evidence type="ECO:0000256" key="1">
    <source>
        <dbReference type="ARBA" id="ARBA00004651"/>
    </source>
</evidence>
<keyword evidence="10 14" id="KW-0472">Membrane</keyword>
<keyword evidence="5 14" id="KW-0812">Transmembrane</keyword>
<keyword evidence="11" id="KW-0407">Ion channel</keyword>
<protein>
    <recommendedName>
        <fullName evidence="2">Voltage-gated hydrogen channel 1</fullName>
    </recommendedName>
    <alternativeName>
        <fullName evidence="12">Hydrogen voltage-gated channel 1</fullName>
    </alternativeName>
</protein>
<evidence type="ECO:0000256" key="5">
    <source>
        <dbReference type="ARBA" id="ARBA00022692"/>
    </source>
</evidence>
<keyword evidence="6" id="KW-0851">Voltage-gated channel</keyword>
<dbReference type="SMART" id="SM00331">
    <property type="entry name" value="PP2C_SIG"/>
    <property type="match status" value="1"/>
</dbReference>
<dbReference type="PANTHER" id="PTHR46480">
    <property type="entry name" value="F20B24.22"/>
    <property type="match status" value="1"/>
</dbReference>
<keyword evidence="9" id="KW-0406">Ion transport</keyword>
<proteinExistence type="predicted"/>
<feature type="transmembrane region" description="Helical" evidence="14">
    <location>
        <begin position="91"/>
        <end position="112"/>
    </location>
</feature>
<dbReference type="Pfam" id="PF07228">
    <property type="entry name" value="SpoIIE"/>
    <property type="match status" value="1"/>
</dbReference>
<dbReference type="InterPro" id="IPR001932">
    <property type="entry name" value="PPM-type_phosphatase-like_dom"/>
</dbReference>
<evidence type="ECO:0000313" key="17">
    <source>
        <dbReference type="Proteomes" id="UP001166093"/>
    </source>
</evidence>
<feature type="transmembrane region" description="Helical" evidence="14">
    <location>
        <begin position="55"/>
        <end position="79"/>
    </location>
</feature>
<feature type="non-terminal residue" evidence="16">
    <location>
        <position position="1"/>
    </location>
</feature>
<evidence type="ECO:0000256" key="6">
    <source>
        <dbReference type="ARBA" id="ARBA00022882"/>
    </source>
</evidence>
<reference evidence="16" key="1">
    <citation type="journal article" date="2021" name="Cell">
        <title>Tracing the genetic footprints of vertebrate landing in non-teleost ray-finned fishes.</title>
        <authorList>
            <person name="Bi X."/>
            <person name="Wang K."/>
            <person name="Yang L."/>
            <person name="Pan H."/>
            <person name="Jiang H."/>
            <person name="Wei Q."/>
            <person name="Fang M."/>
            <person name="Yu H."/>
            <person name="Zhu C."/>
            <person name="Cai Y."/>
            <person name="He Y."/>
            <person name="Gan X."/>
            <person name="Zeng H."/>
            <person name="Yu D."/>
            <person name="Zhu Y."/>
            <person name="Jiang H."/>
            <person name="Qiu Q."/>
            <person name="Yang H."/>
            <person name="Zhang Y.E."/>
            <person name="Wang W."/>
            <person name="Zhu M."/>
            <person name="He S."/>
            <person name="Zhang G."/>
        </authorList>
    </citation>
    <scope>NUCLEOTIDE SEQUENCE</scope>
    <source>
        <strain evidence="16">Pddl_001</strain>
    </source>
</reference>
<keyword evidence="17" id="KW-1185">Reference proteome</keyword>
<gene>
    <name evidence="16" type="primary">Pptc7</name>
    <name evidence="16" type="ORF">GTO93_0016523</name>
</gene>
<comment type="caution">
    <text evidence="16">The sequence shown here is derived from an EMBL/GenBank/DDBJ whole genome shotgun (WGS) entry which is preliminary data.</text>
</comment>
<dbReference type="InterPro" id="IPR005821">
    <property type="entry name" value="Ion_trans_dom"/>
</dbReference>
<evidence type="ECO:0000256" key="2">
    <source>
        <dbReference type="ARBA" id="ARBA00015897"/>
    </source>
</evidence>
<dbReference type="SUPFAM" id="SSF81606">
    <property type="entry name" value="PP2C-like"/>
    <property type="match status" value="1"/>
</dbReference>
<evidence type="ECO:0000256" key="7">
    <source>
        <dbReference type="ARBA" id="ARBA00022989"/>
    </source>
</evidence>
<evidence type="ECO:0000256" key="10">
    <source>
        <dbReference type="ARBA" id="ARBA00023136"/>
    </source>
</evidence>
<dbReference type="InterPro" id="IPR036457">
    <property type="entry name" value="PPM-type-like_dom_sf"/>
</dbReference>
<accession>A0ABS2XH59</accession>
<dbReference type="Proteomes" id="UP001166093">
    <property type="component" value="Unassembled WGS sequence"/>
</dbReference>
<dbReference type="PANTHER" id="PTHR46480:SF1">
    <property type="entry name" value="VOLTAGE-GATED HYDROGEN CHANNEL 1"/>
    <property type="match status" value="1"/>
</dbReference>
<feature type="non-terminal residue" evidence="16">
    <location>
        <position position="629"/>
    </location>
</feature>
<evidence type="ECO:0000259" key="15">
    <source>
        <dbReference type="PROSITE" id="PS51746"/>
    </source>
</evidence>
<dbReference type="EMBL" id="JAAWVQ010031352">
    <property type="protein sequence ID" value="MBN3273499.1"/>
    <property type="molecule type" value="Genomic_DNA"/>
</dbReference>
<keyword evidence="7 14" id="KW-1133">Transmembrane helix</keyword>
<evidence type="ECO:0000256" key="13">
    <source>
        <dbReference type="SAM" id="Coils"/>
    </source>
</evidence>
<evidence type="ECO:0000256" key="12">
    <source>
        <dbReference type="ARBA" id="ARBA00031989"/>
    </source>
</evidence>
<evidence type="ECO:0000256" key="11">
    <source>
        <dbReference type="ARBA" id="ARBA00023303"/>
    </source>
</evidence>
<name>A0ABS2XH59_POLSP</name>
<keyword evidence="8 13" id="KW-0175">Coiled coil</keyword>
<dbReference type="InterPro" id="IPR027359">
    <property type="entry name" value="Volt_channel_dom_sf"/>
</dbReference>
<evidence type="ECO:0000313" key="16">
    <source>
        <dbReference type="EMBL" id="MBN3273499.1"/>
    </source>
</evidence>
<dbReference type="Gene3D" id="1.20.120.350">
    <property type="entry name" value="Voltage-gated potassium channels. Chain C"/>
    <property type="match status" value="1"/>
</dbReference>
<comment type="subcellular location">
    <subcellularLocation>
        <location evidence="1">Cell membrane</location>
        <topology evidence="1">Multi-pass membrane protein</topology>
    </subcellularLocation>
</comment>
<dbReference type="SMART" id="SM00332">
    <property type="entry name" value="PP2Cc"/>
    <property type="match status" value="1"/>
</dbReference>
<sequence length="629" mass="70651">MARYLKHFTAVGDDHHSFNKWQEEEFDGEEEEPSPHSLTFRDSLRKLFSSHKFQVSVVCLVILDAVFVLCELLLDLAIIKQDEHKISSQVFHYLSLALLTFFMVELFGKLFAYQLEFFHHKFEVFDGIVVIVSFVLDIVYISHEDAFNGMGLLILLRLWRVARIVNGIIVSVKTQAHRKVETLRVANEELSKQVNDLQHHKAHTGMFSLLSYGRLVARAVLGGLSQTDSRDYSLVTASCGFGKDFRKGILKKGMCYGDDACFIARHRSADVLGVADGVGGWRDYGVDPSQFSGTLMRTCERLVKEGRFMPSSPVGILTTGYYELLQNKVPLLGSSTACIVVLDRRSHQLHTANLGDSGFLVVREGEVVHRSDEQQHYFNTPFQLSIAPPEAEGAVLSDSPEAADSSSFDVQLGDIILTATDGLFDNMPDYMILQELKKLKNTNYESIQQTARSIAEQAHELAYDPNYMSPFAQFACDNGLNVRVLAVGYGADGLASYVLLVDMYIEFGAPPHCHEQHKGILSILLRGDCAVQLRVELHGTPEKPFKQSWLTLLKTPMQRVIPEFRQVHLSCPVLFHILFCSLGITSLHQDVLIAPQIACRNLAEQFECLYLETENGIVALRLVLTHNFM</sequence>
<evidence type="ECO:0000256" key="14">
    <source>
        <dbReference type="SAM" id="Phobius"/>
    </source>
</evidence>
<evidence type="ECO:0000256" key="8">
    <source>
        <dbReference type="ARBA" id="ARBA00023054"/>
    </source>
</evidence>
<dbReference type="InterPro" id="IPR031846">
    <property type="entry name" value="Hvcn1"/>
</dbReference>